<protein>
    <submittedName>
        <fullName evidence="1">Uncharacterized protein</fullName>
    </submittedName>
</protein>
<dbReference type="RefSeq" id="WP_117391511.1">
    <property type="nucleotide sequence ID" value="NZ_QWDC01000002.1"/>
</dbReference>
<proteinExistence type="predicted"/>
<dbReference type="EMBL" id="QWDC01000002">
    <property type="protein sequence ID" value="RFZ91799.1"/>
    <property type="molecule type" value="Genomic_DNA"/>
</dbReference>
<keyword evidence="2" id="KW-1185">Reference proteome</keyword>
<comment type="caution">
    <text evidence="1">The sequence shown here is derived from an EMBL/GenBank/DDBJ whole genome shotgun (WGS) entry which is preliminary data.</text>
</comment>
<dbReference type="OrthoDB" id="1814150at2"/>
<dbReference type="AlphaFoldDB" id="A0A372NT02"/>
<accession>A0A372NT02</accession>
<dbReference type="Pfam" id="PF15428">
    <property type="entry name" value="Imm26"/>
    <property type="match status" value="1"/>
</dbReference>
<evidence type="ECO:0000313" key="2">
    <source>
        <dbReference type="Proteomes" id="UP000264217"/>
    </source>
</evidence>
<organism evidence="1 2">
    <name type="scientific">Mucilaginibacter conchicola</name>
    <dbReference type="NCBI Taxonomy" id="2303333"/>
    <lineage>
        <taxon>Bacteria</taxon>
        <taxon>Pseudomonadati</taxon>
        <taxon>Bacteroidota</taxon>
        <taxon>Sphingobacteriia</taxon>
        <taxon>Sphingobacteriales</taxon>
        <taxon>Sphingobacteriaceae</taxon>
        <taxon>Mucilaginibacter</taxon>
    </lineage>
</organism>
<name>A0A372NT02_9SPHI</name>
<dbReference type="Proteomes" id="UP000264217">
    <property type="component" value="Unassembled WGS sequence"/>
</dbReference>
<evidence type="ECO:0000313" key="1">
    <source>
        <dbReference type="EMBL" id="RFZ91799.1"/>
    </source>
</evidence>
<gene>
    <name evidence="1" type="ORF">D0C36_10115</name>
</gene>
<sequence>MAFELSNEQRRYLGLDPVEPHWEKASLKSGPYREEGIVYFDGDVIKRRIISTDTLYNETQYNEPTRDRIVLLPKTAKGKEKALSGSVLSSRHPLGTYCEIDNYVRVFIGNHTTQTTFYDTSWEKPQKKDAPTQDINNTVVDFISSSSALHLKDIEEFKNAKRKNCKFKHGDYFAFKISRTQYGFGRILVDIARLRKKIELPKGHGLGFVMTLPVLVKLYAYISDKKDVDINVLQKQPSLPSDYMMDNLLLYGQFEIIGHKKLTPDDLDFPISYGRHIDAQQRSAFLQWGLIHKEVPSTSFSEYFYADNPFNAESQHKIINPFGFYGVGIYPRYAELYEIQKSISNGGFDFAMYKDYRTHFDLRNPANKNIREELMKLFGLDASKSYDENCSLTATLTSEDVIGL</sequence>
<reference evidence="1 2" key="1">
    <citation type="submission" date="2018-08" db="EMBL/GenBank/DDBJ databases">
        <title>Mucilaginibacter sp. MYSH2.</title>
        <authorList>
            <person name="Seo T."/>
        </authorList>
    </citation>
    <scope>NUCLEOTIDE SEQUENCE [LARGE SCALE GENOMIC DNA]</scope>
    <source>
        <strain evidence="1 2">MYSH2</strain>
    </source>
</reference>
<dbReference type="InterPro" id="IPR029278">
    <property type="entry name" value="Imm26"/>
</dbReference>